<accession>U5Y959</accession>
<organism evidence="4">
    <name type="scientific">Atriplex halimus</name>
    <name type="common">Mediterranean saltbush</name>
    <dbReference type="NCBI Taxonomy" id="240028"/>
    <lineage>
        <taxon>Eukaryota</taxon>
        <taxon>Viridiplantae</taxon>
        <taxon>Streptophyta</taxon>
        <taxon>Embryophyta</taxon>
        <taxon>Tracheophyta</taxon>
        <taxon>Spermatophyta</taxon>
        <taxon>Magnoliopsida</taxon>
        <taxon>eudicotyledons</taxon>
        <taxon>Gunneridae</taxon>
        <taxon>Pentapetalae</taxon>
        <taxon>Caryophyllales</taxon>
        <taxon>Chenopodiaceae</taxon>
        <taxon>Chenopodioideae</taxon>
        <taxon>Atripliceae</taxon>
        <taxon>Atriplex</taxon>
    </lineage>
</organism>
<feature type="compositionally biased region" description="Basic and acidic residues" evidence="3">
    <location>
        <begin position="49"/>
        <end position="73"/>
    </location>
</feature>
<feature type="region of interest" description="Disordered" evidence="3">
    <location>
        <begin position="1"/>
        <end position="234"/>
    </location>
</feature>
<dbReference type="PROSITE" id="PS00315">
    <property type="entry name" value="DEHYDRIN_1"/>
    <property type="match status" value="1"/>
</dbReference>
<evidence type="ECO:0000256" key="3">
    <source>
        <dbReference type="SAM" id="MobiDB-lite"/>
    </source>
</evidence>
<name>U5Y959_9CARY</name>
<dbReference type="GO" id="GO:0009737">
    <property type="term" value="P:response to abscisic acid"/>
    <property type="evidence" value="ECO:0007669"/>
    <property type="project" value="TreeGrafter"/>
</dbReference>
<dbReference type="AlphaFoldDB" id="U5Y959"/>
<dbReference type="GO" id="GO:0009631">
    <property type="term" value="P:cold acclimation"/>
    <property type="evidence" value="ECO:0007669"/>
    <property type="project" value="TreeGrafter"/>
</dbReference>
<evidence type="ECO:0000313" key="4">
    <source>
        <dbReference type="EMBL" id="AGZ86543.1"/>
    </source>
</evidence>
<feature type="compositionally biased region" description="Basic and acidic residues" evidence="3">
    <location>
        <begin position="17"/>
        <end position="39"/>
    </location>
</feature>
<dbReference type="InterPro" id="IPR030513">
    <property type="entry name" value="Dehydrin_CS"/>
</dbReference>
<gene>
    <name evidence="4" type="primary">DHN</name>
</gene>
<sequence>MADERINYNEAPVPVESTDRGMFDFMKKKDDAEGHKPSYEADTVTSGMEKVHVSEPVEEKKHETLVQKFHRSDNNSSSSSSDEEGDDEEKKKRKKEKKEKKQGMKEKIQEKFGGHKEEHDHETNVPIEKIHVQDHVYSEPSYPAPATLDHHPHHKEEEEKKGGFLGKIKDKLPGHKDKADEHEAVVHVATAEPSVEGDKDKKGFLDKIKDKIPGLHSKNDAEEKKDHEEKKEGY</sequence>
<proteinExistence type="evidence at transcript level"/>
<dbReference type="InterPro" id="IPR000167">
    <property type="entry name" value="Dehydrin"/>
</dbReference>
<feature type="compositionally biased region" description="Basic and acidic residues" evidence="3">
    <location>
        <begin position="99"/>
        <end position="137"/>
    </location>
</feature>
<feature type="compositionally biased region" description="Basic and acidic residues" evidence="3">
    <location>
        <begin position="196"/>
        <end position="234"/>
    </location>
</feature>
<dbReference type="PANTHER" id="PTHR33346:SF53">
    <property type="entry name" value="DEHYDRIN COR47-LIKE"/>
    <property type="match status" value="1"/>
</dbReference>
<reference evidence="4" key="1">
    <citation type="submission" date="2013-08" db="EMBL/GenBank/DDBJ databases">
        <authorList>
            <person name="Sadder M.T."/>
        </authorList>
    </citation>
    <scope>NUCLEOTIDE SEQUENCE</scope>
    <source>
        <strain evidence="4">PTC01</strain>
    </source>
</reference>
<feature type="compositionally biased region" description="Basic and acidic residues" evidence="3">
    <location>
        <begin position="148"/>
        <end position="185"/>
    </location>
</feature>
<dbReference type="EMBL" id="KF578414">
    <property type="protein sequence ID" value="AGZ86543.1"/>
    <property type="molecule type" value="mRNA"/>
</dbReference>
<comment type="similarity">
    <text evidence="1 2">Belongs to the plant dehydrin family.</text>
</comment>
<dbReference type="GO" id="GO:0009414">
    <property type="term" value="P:response to water deprivation"/>
    <property type="evidence" value="ECO:0007669"/>
    <property type="project" value="TreeGrafter"/>
</dbReference>
<dbReference type="Pfam" id="PF00257">
    <property type="entry name" value="Dehydrin"/>
    <property type="match status" value="1"/>
</dbReference>
<dbReference type="PROSITE" id="PS00823">
    <property type="entry name" value="DEHYDRIN_2"/>
    <property type="match status" value="1"/>
</dbReference>
<evidence type="ECO:0000256" key="2">
    <source>
        <dbReference type="RuleBase" id="RU003995"/>
    </source>
</evidence>
<protein>
    <submittedName>
        <fullName evidence="4">Dehydrin</fullName>
    </submittedName>
</protein>
<dbReference type="GO" id="GO:0005829">
    <property type="term" value="C:cytosol"/>
    <property type="evidence" value="ECO:0007669"/>
    <property type="project" value="TreeGrafter"/>
</dbReference>
<evidence type="ECO:0000256" key="1">
    <source>
        <dbReference type="ARBA" id="ARBA00008403"/>
    </source>
</evidence>
<dbReference type="PANTHER" id="PTHR33346">
    <property type="entry name" value="DEHYDRIN XERO 2-RELATED"/>
    <property type="match status" value="1"/>
</dbReference>
<dbReference type="GO" id="GO:0016020">
    <property type="term" value="C:membrane"/>
    <property type="evidence" value="ECO:0007669"/>
    <property type="project" value="TreeGrafter"/>
</dbReference>